<evidence type="ECO:0000256" key="2">
    <source>
        <dbReference type="PROSITE-ProRule" id="PRU01207"/>
    </source>
</evidence>
<dbReference type="Proteomes" id="UP001266305">
    <property type="component" value="Unassembled WGS sequence"/>
</dbReference>
<evidence type="ECO:0000256" key="3">
    <source>
        <dbReference type="SAM" id="Coils"/>
    </source>
</evidence>
<dbReference type="PANTHER" id="PTHR15735">
    <property type="entry name" value="FCH AND DOUBLE SH3 DOMAINS PROTEIN"/>
    <property type="match status" value="1"/>
</dbReference>
<proteinExistence type="predicted"/>
<dbReference type="Pfam" id="PF25610">
    <property type="entry name" value="HR1_TOCA"/>
    <property type="match status" value="1"/>
</dbReference>
<protein>
    <submittedName>
        <fullName evidence="5">Cdc42-interacting protein 4</fullName>
    </submittedName>
</protein>
<dbReference type="SUPFAM" id="SSF103657">
    <property type="entry name" value="BAR/IMD domain-like"/>
    <property type="match status" value="1"/>
</dbReference>
<sequence>MPQIFDKFQDMDERRAIRLGAGYGPLSEAELEVVPIIVKCLEGMKVAGHAVDPKNDSQVLIELHKLGFARPGDVEFDYFSQPMNRAPSDSSLSIPSEGRPELRCLGCTRAKCWPFGKKNKTVVTEDFSHLPPEQQRKRLQQQLEECNHELQKEVDQREALKKMKDVYEKTPQMGDLASLEPHITETLGNTEWLKLEAQRHGWQKLKVQSLATAETA</sequence>
<reference evidence="5 6" key="1">
    <citation type="submission" date="2023-05" db="EMBL/GenBank/DDBJ databases">
        <title>B98-5 Cell Line De Novo Hybrid Assembly: An Optical Mapping Approach.</title>
        <authorList>
            <person name="Kananen K."/>
            <person name="Auerbach J.A."/>
            <person name="Kautto E."/>
            <person name="Blachly J.S."/>
        </authorList>
    </citation>
    <scope>NUCLEOTIDE SEQUENCE [LARGE SCALE GENOMIC DNA]</scope>
    <source>
        <strain evidence="5">B95-8</strain>
        <tissue evidence="5">Cell line</tissue>
    </source>
</reference>
<accession>A0ABQ9WE13</accession>
<gene>
    <name evidence="5" type="primary">TRIP10_1</name>
    <name evidence="5" type="ORF">P7K49_001268</name>
</gene>
<evidence type="ECO:0000313" key="5">
    <source>
        <dbReference type="EMBL" id="KAK2119882.1"/>
    </source>
</evidence>
<dbReference type="Gene3D" id="1.20.1270.60">
    <property type="entry name" value="Arfaptin homology (AH) domain/BAR domain"/>
    <property type="match status" value="1"/>
</dbReference>
<dbReference type="InterPro" id="IPR027267">
    <property type="entry name" value="AH/BAR_dom_sf"/>
</dbReference>
<feature type="domain" description="REM-1" evidence="4">
    <location>
        <begin position="129"/>
        <end position="206"/>
    </location>
</feature>
<dbReference type="PROSITE" id="PS51860">
    <property type="entry name" value="REM_1"/>
    <property type="match status" value="1"/>
</dbReference>
<dbReference type="EMBL" id="JASSZA010000001">
    <property type="protein sequence ID" value="KAK2119882.1"/>
    <property type="molecule type" value="Genomic_DNA"/>
</dbReference>
<keyword evidence="2 3" id="KW-0175">Coiled coil</keyword>
<feature type="coiled-coil region" evidence="3">
    <location>
        <begin position="136"/>
        <end position="170"/>
    </location>
</feature>
<evidence type="ECO:0000313" key="6">
    <source>
        <dbReference type="Proteomes" id="UP001266305"/>
    </source>
</evidence>
<dbReference type="Gene3D" id="6.10.140.470">
    <property type="match status" value="1"/>
</dbReference>
<evidence type="ECO:0000259" key="4">
    <source>
        <dbReference type="PROSITE" id="PS51860"/>
    </source>
</evidence>
<dbReference type="InterPro" id="IPR057870">
    <property type="entry name" value="HR1_TOCA"/>
</dbReference>
<evidence type="ECO:0000256" key="1">
    <source>
        <dbReference type="ARBA" id="ARBA00004544"/>
    </source>
</evidence>
<organism evidence="5 6">
    <name type="scientific">Saguinus oedipus</name>
    <name type="common">Cotton-top tamarin</name>
    <name type="synonym">Oedipomidas oedipus</name>
    <dbReference type="NCBI Taxonomy" id="9490"/>
    <lineage>
        <taxon>Eukaryota</taxon>
        <taxon>Metazoa</taxon>
        <taxon>Chordata</taxon>
        <taxon>Craniata</taxon>
        <taxon>Vertebrata</taxon>
        <taxon>Euteleostomi</taxon>
        <taxon>Mammalia</taxon>
        <taxon>Eutheria</taxon>
        <taxon>Euarchontoglires</taxon>
        <taxon>Primates</taxon>
        <taxon>Haplorrhini</taxon>
        <taxon>Platyrrhini</taxon>
        <taxon>Cebidae</taxon>
        <taxon>Callitrichinae</taxon>
        <taxon>Saguinus</taxon>
    </lineage>
</organism>
<keyword evidence="6" id="KW-1185">Reference proteome</keyword>
<comment type="subcellular location">
    <subcellularLocation>
        <location evidence="1">Cytoplasm</location>
        <location evidence="1">Cell cortex</location>
    </subcellularLocation>
</comment>
<comment type="caution">
    <text evidence="5">The sequence shown here is derived from an EMBL/GenBank/DDBJ whole genome shotgun (WGS) entry which is preliminary data.</text>
</comment>
<dbReference type="PANTHER" id="PTHR15735:SF17">
    <property type="entry name" value="CDC42-INTERACTING PROTEIN 4"/>
    <property type="match status" value="1"/>
</dbReference>
<name>A0ABQ9WE13_SAGOE</name>
<dbReference type="InterPro" id="IPR011072">
    <property type="entry name" value="HR1_rho-bd"/>
</dbReference>